<feature type="region of interest" description="Disordered" evidence="1">
    <location>
        <begin position="29"/>
        <end position="56"/>
    </location>
</feature>
<organism evidence="2 4">
    <name type="scientific">Rotaria sordida</name>
    <dbReference type="NCBI Taxonomy" id="392033"/>
    <lineage>
        <taxon>Eukaryota</taxon>
        <taxon>Metazoa</taxon>
        <taxon>Spiralia</taxon>
        <taxon>Gnathifera</taxon>
        <taxon>Rotifera</taxon>
        <taxon>Eurotatoria</taxon>
        <taxon>Bdelloidea</taxon>
        <taxon>Philodinida</taxon>
        <taxon>Philodinidae</taxon>
        <taxon>Rotaria</taxon>
    </lineage>
</organism>
<name>A0A814T5T7_9BILA</name>
<gene>
    <name evidence="3" type="ORF">OTI717_LOCUS35578</name>
    <name evidence="2" type="ORF">RFH988_LOCUS22228</name>
</gene>
<evidence type="ECO:0000256" key="1">
    <source>
        <dbReference type="SAM" id="MobiDB-lite"/>
    </source>
</evidence>
<dbReference type="Proteomes" id="UP000663882">
    <property type="component" value="Unassembled WGS sequence"/>
</dbReference>
<proteinExistence type="predicted"/>
<evidence type="ECO:0000313" key="2">
    <source>
        <dbReference type="EMBL" id="CAF1156993.1"/>
    </source>
</evidence>
<reference evidence="2" key="1">
    <citation type="submission" date="2021-02" db="EMBL/GenBank/DDBJ databases">
        <authorList>
            <person name="Nowell W R."/>
        </authorList>
    </citation>
    <scope>NUCLEOTIDE SEQUENCE</scope>
</reference>
<dbReference type="EMBL" id="CAJNOO010001465">
    <property type="protein sequence ID" value="CAF1156993.1"/>
    <property type="molecule type" value="Genomic_DNA"/>
</dbReference>
<comment type="caution">
    <text evidence="2">The sequence shown here is derived from an EMBL/GenBank/DDBJ whole genome shotgun (WGS) entry which is preliminary data.</text>
</comment>
<sequence>MVQIRQVQNQTVKDEQSKSHQFHFNIAEANEMDDQTTTDTGVPPLNDDSQQQQQNLTAAQLQQLFTRASSELVAEPMDLQEFFKREATIKAPKTSQVIQTLFPPPLEDRKEHFDINIKQLKQLAKQEADPLIIERYSSNETQIDYPLVTVTITFN</sequence>
<feature type="compositionally biased region" description="Polar residues" evidence="1">
    <location>
        <begin position="1"/>
        <end position="11"/>
    </location>
</feature>
<dbReference type="EMBL" id="CAJOAX010013965">
    <property type="protein sequence ID" value="CAF4137794.1"/>
    <property type="molecule type" value="Genomic_DNA"/>
</dbReference>
<evidence type="ECO:0000313" key="3">
    <source>
        <dbReference type="EMBL" id="CAF4137794.1"/>
    </source>
</evidence>
<dbReference type="Proteomes" id="UP000663823">
    <property type="component" value="Unassembled WGS sequence"/>
</dbReference>
<evidence type="ECO:0000313" key="4">
    <source>
        <dbReference type="Proteomes" id="UP000663882"/>
    </source>
</evidence>
<protein>
    <submittedName>
        <fullName evidence="2">Uncharacterized protein</fullName>
    </submittedName>
</protein>
<dbReference type="AlphaFoldDB" id="A0A814T5T7"/>
<feature type="region of interest" description="Disordered" evidence="1">
    <location>
        <begin position="1"/>
        <end position="20"/>
    </location>
</feature>
<accession>A0A814T5T7</accession>
<dbReference type="OrthoDB" id="10057500at2759"/>